<organism evidence="1">
    <name type="scientific">Arundo donax</name>
    <name type="common">Giant reed</name>
    <name type="synonym">Donax arundinaceus</name>
    <dbReference type="NCBI Taxonomy" id="35708"/>
    <lineage>
        <taxon>Eukaryota</taxon>
        <taxon>Viridiplantae</taxon>
        <taxon>Streptophyta</taxon>
        <taxon>Embryophyta</taxon>
        <taxon>Tracheophyta</taxon>
        <taxon>Spermatophyta</taxon>
        <taxon>Magnoliopsida</taxon>
        <taxon>Liliopsida</taxon>
        <taxon>Poales</taxon>
        <taxon>Poaceae</taxon>
        <taxon>PACMAD clade</taxon>
        <taxon>Arundinoideae</taxon>
        <taxon>Arundineae</taxon>
        <taxon>Arundo</taxon>
    </lineage>
</organism>
<proteinExistence type="predicted"/>
<evidence type="ECO:0000313" key="1">
    <source>
        <dbReference type="EMBL" id="JAD99739.1"/>
    </source>
</evidence>
<dbReference type="AlphaFoldDB" id="A0A0A9EG65"/>
<name>A0A0A9EG65_ARUDO</name>
<dbReference type="EMBL" id="GBRH01198156">
    <property type="protein sequence ID" value="JAD99739.1"/>
    <property type="molecule type" value="Transcribed_RNA"/>
</dbReference>
<accession>A0A0A9EG65</accession>
<reference evidence="1" key="2">
    <citation type="journal article" date="2015" name="Data Brief">
        <title>Shoot transcriptome of the giant reed, Arundo donax.</title>
        <authorList>
            <person name="Barrero R.A."/>
            <person name="Guerrero F.D."/>
            <person name="Moolhuijzen P."/>
            <person name="Goolsby J.A."/>
            <person name="Tidwell J."/>
            <person name="Bellgard S.E."/>
            <person name="Bellgard M.I."/>
        </authorList>
    </citation>
    <scope>NUCLEOTIDE SEQUENCE</scope>
    <source>
        <tissue evidence="1">Shoot tissue taken approximately 20 cm above the soil surface</tissue>
    </source>
</reference>
<sequence>MLIAILSLACYAQIQHPGNIFSLFRNGLIMLSNTLRLCNFPTIYLTFLCV</sequence>
<protein>
    <submittedName>
        <fullName evidence="1">Uncharacterized protein</fullName>
    </submittedName>
</protein>
<reference evidence="1" key="1">
    <citation type="submission" date="2014-09" db="EMBL/GenBank/DDBJ databases">
        <authorList>
            <person name="Magalhaes I.L.F."/>
            <person name="Oliveira U."/>
            <person name="Santos F.R."/>
            <person name="Vidigal T.H.D.A."/>
            <person name="Brescovit A.D."/>
            <person name="Santos A.J."/>
        </authorList>
    </citation>
    <scope>NUCLEOTIDE SEQUENCE</scope>
    <source>
        <tissue evidence="1">Shoot tissue taken approximately 20 cm above the soil surface</tissue>
    </source>
</reference>